<accession>A0A1Q2C7C3</accession>
<evidence type="ECO:0000313" key="1">
    <source>
        <dbReference type="EMBL" id="AQP39604.1"/>
    </source>
</evidence>
<evidence type="ECO:0000313" key="2">
    <source>
        <dbReference type="Proteomes" id="UP000188159"/>
    </source>
</evidence>
<protein>
    <submittedName>
        <fullName evidence="1">Uncharacterized protein</fullName>
    </submittedName>
</protein>
<dbReference type="EMBL" id="CP012098">
    <property type="protein sequence ID" value="AQP39604.1"/>
    <property type="molecule type" value="Genomic_DNA"/>
</dbReference>
<proteinExistence type="predicted"/>
<reference evidence="1 2" key="1">
    <citation type="journal article" date="2016" name="Sci. Rep.">
        <title>Accelerated dysbiosis of gut microbiota during aggravation of DSS-induced colitis by a butyrate-producing bacterium.</title>
        <authorList>
            <person name="Zhang Q."/>
            <person name="Wu Y."/>
            <person name="Wang J."/>
            <person name="Wu G."/>
            <person name="Long W."/>
            <person name="Xue Z."/>
            <person name="Wang L."/>
            <person name="Zhang X."/>
            <person name="Pang X."/>
            <person name="Zhao Y."/>
            <person name="Zhao L."/>
            <person name="Zhang C."/>
        </authorList>
    </citation>
    <scope>NUCLEOTIDE SEQUENCE [LARGE SCALE GENOMIC DNA]</scope>
    <source>
        <strain evidence="1 2">BPB5</strain>
    </source>
</reference>
<name>A0A1Q2C7C3_ANAHA</name>
<gene>
    <name evidence="1" type="ORF">DO83_08410</name>
</gene>
<organism evidence="1 2">
    <name type="scientific">Anaerostipes hadrus</name>
    <dbReference type="NCBI Taxonomy" id="649756"/>
    <lineage>
        <taxon>Bacteria</taxon>
        <taxon>Bacillati</taxon>
        <taxon>Bacillota</taxon>
        <taxon>Clostridia</taxon>
        <taxon>Lachnospirales</taxon>
        <taxon>Lachnospiraceae</taxon>
        <taxon>Anaerostipes</taxon>
    </lineage>
</organism>
<sequence>MFVCLSLHLKSSSVFPRILSRCFPNAFVMIPTTVPAKTAAMIVPIPTLPRLCKTARQVTADTRTIVQSNPIT</sequence>
<dbReference type="AlphaFoldDB" id="A0A1Q2C7C3"/>
<dbReference type="Proteomes" id="UP000188159">
    <property type="component" value="Chromosome"/>
</dbReference>